<comment type="pathway">
    <text evidence="5">Carbohydrate metabolism; pentose and glucuronate interconversion.</text>
</comment>
<dbReference type="EMBL" id="MFKF01000099">
    <property type="protein sequence ID" value="OGG54654.1"/>
    <property type="molecule type" value="Genomic_DNA"/>
</dbReference>
<comment type="cofactor">
    <cofactor evidence="3">
        <name>Fe(2+)</name>
        <dbReference type="ChEBI" id="CHEBI:29033"/>
    </cofactor>
</comment>
<dbReference type="GO" id="GO:0008927">
    <property type="term" value="F:mannonate dehydratase activity"/>
    <property type="evidence" value="ECO:0007669"/>
    <property type="project" value="UniProtKB-EC"/>
</dbReference>
<keyword evidence="9" id="KW-0464">Manganese</keyword>
<comment type="similarity">
    <text evidence="6">Belongs to the mannonate dehydratase family.</text>
</comment>
<dbReference type="Proteomes" id="UP000178606">
    <property type="component" value="Unassembled WGS sequence"/>
</dbReference>
<dbReference type="GO" id="GO:0030145">
    <property type="term" value="F:manganese ion binding"/>
    <property type="evidence" value="ECO:0007669"/>
    <property type="project" value="TreeGrafter"/>
</dbReference>
<evidence type="ECO:0000256" key="8">
    <source>
        <dbReference type="ARBA" id="ARBA00023004"/>
    </source>
</evidence>
<dbReference type="Gene3D" id="3.20.20.150">
    <property type="entry name" value="Divalent-metal-dependent TIM barrel enzymes"/>
    <property type="match status" value="1"/>
</dbReference>
<evidence type="ECO:0000313" key="12">
    <source>
        <dbReference type="Proteomes" id="UP000178606"/>
    </source>
</evidence>
<dbReference type="EC" id="4.2.1.8" evidence="7"/>
<comment type="caution">
    <text evidence="11">The sequence shown here is derived from an EMBL/GenBank/DDBJ whole genome shotgun (WGS) entry which is preliminary data.</text>
</comment>
<evidence type="ECO:0000256" key="2">
    <source>
        <dbReference type="ARBA" id="ARBA00001936"/>
    </source>
</evidence>
<keyword evidence="10" id="KW-0456">Lyase</keyword>
<comment type="catalytic activity">
    <reaction evidence="1">
        <text>D-mannonate = 2-dehydro-3-deoxy-D-gluconate + H2O</text>
        <dbReference type="Rhea" id="RHEA:20097"/>
        <dbReference type="ChEBI" id="CHEBI:15377"/>
        <dbReference type="ChEBI" id="CHEBI:17767"/>
        <dbReference type="ChEBI" id="CHEBI:57990"/>
        <dbReference type="EC" id="4.2.1.8"/>
    </reaction>
</comment>
<evidence type="ECO:0000256" key="6">
    <source>
        <dbReference type="ARBA" id="ARBA00007389"/>
    </source>
</evidence>
<proteinExistence type="inferred from homology"/>
<evidence type="ECO:0000256" key="3">
    <source>
        <dbReference type="ARBA" id="ARBA00001954"/>
    </source>
</evidence>
<comment type="cofactor">
    <cofactor evidence="2">
        <name>Mn(2+)</name>
        <dbReference type="ChEBI" id="CHEBI:29035"/>
    </cofactor>
</comment>
<dbReference type="UniPathway" id="UPA00246"/>
<dbReference type="PANTHER" id="PTHR30387:SF2">
    <property type="entry name" value="MANNONATE DEHYDRATASE"/>
    <property type="match status" value="1"/>
</dbReference>
<name>A0A1F6CZN8_HANXR</name>
<protein>
    <recommendedName>
        <fullName evidence="7">mannonate dehydratase</fullName>
        <ecNumber evidence="7">4.2.1.8</ecNumber>
    </recommendedName>
</protein>
<reference evidence="11 12" key="1">
    <citation type="journal article" date="2016" name="Nat. Commun.">
        <title>Thousands of microbial genomes shed light on interconnected biogeochemical processes in an aquifer system.</title>
        <authorList>
            <person name="Anantharaman K."/>
            <person name="Brown C.T."/>
            <person name="Hug L.A."/>
            <person name="Sharon I."/>
            <person name="Castelle C.J."/>
            <person name="Probst A.J."/>
            <person name="Thomas B.C."/>
            <person name="Singh A."/>
            <person name="Wilkins M.J."/>
            <person name="Karaoz U."/>
            <person name="Brodie E.L."/>
            <person name="Williams K.H."/>
            <person name="Hubbard S.S."/>
            <person name="Banfield J.F."/>
        </authorList>
    </citation>
    <scope>NUCLEOTIDE SEQUENCE [LARGE SCALE GENOMIC DNA]</scope>
    <source>
        <strain evidence="12">RIFCSPLOWO2_12_FULL_64_10</strain>
    </source>
</reference>
<dbReference type="PANTHER" id="PTHR30387">
    <property type="entry name" value="MANNONATE DEHYDRATASE"/>
    <property type="match status" value="1"/>
</dbReference>
<dbReference type="Pfam" id="PF03786">
    <property type="entry name" value="UxuA"/>
    <property type="match status" value="1"/>
</dbReference>
<evidence type="ECO:0000256" key="10">
    <source>
        <dbReference type="ARBA" id="ARBA00023239"/>
    </source>
</evidence>
<dbReference type="InterPro" id="IPR036237">
    <property type="entry name" value="Xyl_isomerase-like_sf"/>
</dbReference>
<evidence type="ECO:0000256" key="1">
    <source>
        <dbReference type="ARBA" id="ARBA00001794"/>
    </source>
</evidence>
<comment type="function">
    <text evidence="4">Catalyzes the dehydration of D-mannonate.</text>
</comment>
<evidence type="ECO:0000256" key="4">
    <source>
        <dbReference type="ARBA" id="ARBA00002713"/>
    </source>
</evidence>
<dbReference type="GO" id="GO:0042840">
    <property type="term" value="P:D-glucuronate catabolic process"/>
    <property type="evidence" value="ECO:0007669"/>
    <property type="project" value="TreeGrafter"/>
</dbReference>
<gene>
    <name evidence="11" type="ORF">A3F84_13825</name>
</gene>
<keyword evidence="8" id="KW-0408">Iron</keyword>
<evidence type="ECO:0000313" key="11">
    <source>
        <dbReference type="EMBL" id="OGG54654.1"/>
    </source>
</evidence>
<accession>A0A1F6CZN8</accession>
<dbReference type="SUPFAM" id="SSF51658">
    <property type="entry name" value="Xylose isomerase-like"/>
    <property type="match status" value="1"/>
</dbReference>
<organism evidence="11 12">
    <name type="scientific">Handelsmanbacteria sp. (strain RIFCSPLOWO2_12_FULL_64_10)</name>
    <dbReference type="NCBI Taxonomy" id="1817868"/>
    <lineage>
        <taxon>Bacteria</taxon>
        <taxon>Candidatus Handelsmaniibacteriota</taxon>
    </lineage>
</organism>
<evidence type="ECO:0000256" key="7">
    <source>
        <dbReference type="ARBA" id="ARBA00012927"/>
    </source>
</evidence>
<evidence type="ECO:0000256" key="5">
    <source>
        <dbReference type="ARBA" id="ARBA00004892"/>
    </source>
</evidence>
<evidence type="ECO:0000256" key="9">
    <source>
        <dbReference type="ARBA" id="ARBA00023211"/>
    </source>
</evidence>
<dbReference type="AlphaFoldDB" id="A0A1F6CZN8"/>
<sequence>MYIQDLLTWEQFDDEHLSFLKAIGVDCVCLDIRRVYRVDPALDPRDGRDRTDFFEAARAKVESHGMRLHTIFMEGWHEIALGAADRDEKVEAWCTMLWGVGAAGIPVLGYNFKPMGNFRTPSAKGRGGASYSTFDYDVFAQNRPKPHEPPVSEAEMWGHMEYFLKRVIPVAKEARVRMALHPDDPPIPEALGGVAQIASTLEQFRRIFGAVPSDSNGMMFCQGCMTELLGTNVYDAIRELGSKNQIVYVHFRNVRGRLPRFEEVFIDEGDVDMYRAMQLYKEVGFQGPFMMDHTPRLPQQGAGWAGQAYAVGYIRGLIQAVYR</sequence>
<dbReference type="GO" id="GO:0008198">
    <property type="term" value="F:ferrous iron binding"/>
    <property type="evidence" value="ECO:0007669"/>
    <property type="project" value="TreeGrafter"/>
</dbReference>
<dbReference type="InterPro" id="IPR004628">
    <property type="entry name" value="Man_deHydtase"/>
</dbReference>